<gene>
    <name evidence="1" type="ORF">PXEA_LOCUS13697</name>
</gene>
<proteinExistence type="predicted"/>
<organism evidence="1 2">
    <name type="scientific">Protopolystoma xenopodis</name>
    <dbReference type="NCBI Taxonomy" id="117903"/>
    <lineage>
        <taxon>Eukaryota</taxon>
        <taxon>Metazoa</taxon>
        <taxon>Spiralia</taxon>
        <taxon>Lophotrochozoa</taxon>
        <taxon>Platyhelminthes</taxon>
        <taxon>Monogenea</taxon>
        <taxon>Polyopisthocotylea</taxon>
        <taxon>Polystomatidea</taxon>
        <taxon>Polystomatidae</taxon>
        <taxon>Protopolystoma</taxon>
    </lineage>
</organism>
<sequence>MDSYVVLDPVTPPTATHSSSFSPTLLAGHSSENCVAGESEVFGKPVDDTAFIGSSQKTEGVQDLNAEATKSLSIAKEYIMAAIDRVSRRATLAIWSAKCEWRTLRHCLAYTLITWERTLRQQDASRHFFNGDLSERHATGLGYMLRASLAAHARYGTVDSDLFRLPRKQAVKESHLGPPQSSSLTVHKSNTLIGASIHSPISSHLNNFASGTDSETINTAPSYEIENADEACMPSTSSHCESTQHTVTEPPWWWHAFFEPSTSGEYFSQIVEMTT</sequence>
<keyword evidence="2" id="KW-1185">Reference proteome</keyword>
<dbReference type="OrthoDB" id="6278451at2759"/>
<dbReference type="EMBL" id="CAAALY010045513">
    <property type="protein sequence ID" value="VEL20257.1"/>
    <property type="molecule type" value="Genomic_DNA"/>
</dbReference>
<dbReference type="AlphaFoldDB" id="A0A448WU18"/>
<dbReference type="Proteomes" id="UP000784294">
    <property type="component" value="Unassembled WGS sequence"/>
</dbReference>
<reference evidence="1" key="1">
    <citation type="submission" date="2018-11" db="EMBL/GenBank/DDBJ databases">
        <authorList>
            <consortium name="Pathogen Informatics"/>
        </authorList>
    </citation>
    <scope>NUCLEOTIDE SEQUENCE</scope>
</reference>
<accession>A0A448WU18</accession>
<comment type="caution">
    <text evidence="1">The sequence shown here is derived from an EMBL/GenBank/DDBJ whole genome shotgun (WGS) entry which is preliminary data.</text>
</comment>
<name>A0A448WU18_9PLAT</name>
<evidence type="ECO:0000313" key="2">
    <source>
        <dbReference type="Proteomes" id="UP000784294"/>
    </source>
</evidence>
<protein>
    <submittedName>
        <fullName evidence="1">Uncharacterized protein</fullName>
    </submittedName>
</protein>
<evidence type="ECO:0000313" key="1">
    <source>
        <dbReference type="EMBL" id="VEL20257.1"/>
    </source>
</evidence>